<proteinExistence type="predicted"/>
<accession>A0A368L518</accession>
<dbReference type="EC" id="2.4.2.9" evidence="2"/>
<sequence>MKNVTLLDAESLYDNLKTQLSHNLQARLESMPSREDQAHQQIGLIGIHTGGVWLAERLHQDLRASFPLDAEIGKIDSAFYRDDLKARGLRPNVQPSYLPFSTADKHLILIDDVLYTGRTVRGVLNEIFDYGRPASVTLAVLVDRGGHQLPIHAELAGARMALQPQQSLVLARSPEYTFTLTLEDAA</sequence>
<dbReference type="PANTHER" id="PTHR11608:SF0">
    <property type="entry name" value="BIFUNCTIONAL PROTEIN PYRR"/>
    <property type="match status" value="1"/>
</dbReference>
<dbReference type="PANTHER" id="PTHR11608">
    <property type="entry name" value="BIFUNCTIONAL PROTEIN PYRR"/>
    <property type="match status" value="1"/>
</dbReference>
<dbReference type="NCBIfam" id="NF003545">
    <property type="entry name" value="PRK05205.1-1"/>
    <property type="match status" value="1"/>
</dbReference>
<evidence type="ECO:0000259" key="1">
    <source>
        <dbReference type="Pfam" id="PF00156"/>
    </source>
</evidence>
<dbReference type="AlphaFoldDB" id="A0A368L518"/>
<dbReference type="InterPro" id="IPR050137">
    <property type="entry name" value="PyrR_bifunctional"/>
</dbReference>
<dbReference type="Gene3D" id="3.40.50.2020">
    <property type="match status" value="1"/>
</dbReference>
<reference evidence="2 3" key="1">
    <citation type="journal article" date="2018" name="Int. J. Syst. Evol. Microbiol.">
        <title>Parvibium lacunae gen. nov., sp. nov., a new member of the family Alcaligenaceae isolated from a freshwater pond.</title>
        <authorList>
            <person name="Chen W.M."/>
            <person name="Xie P.B."/>
            <person name="Hsu M.Y."/>
            <person name="Sheu S.Y."/>
        </authorList>
    </citation>
    <scope>NUCLEOTIDE SEQUENCE [LARGE SCALE GENOMIC DNA]</scope>
    <source>
        <strain evidence="2 3">KMB9</strain>
    </source>
</reference>
<dbReference type="EMBL" id="QPGB01000002">
    <property type="protein sequence ID" value="RCS58522.1"/>
    <property type="molecule type" value="Genomic_DNA"/>
</dbReference>
<organism evidence="2 3">
    <name type="scientific">Parvibium lacunae</name>
    <dbReference type="NCBI Taxonomy" id="1888893"/>
    <lineage>
        <taxon>Bacteria</taxon>
        <taxon>Pseudomonadati</taxon>
        <taxon>Pseudomonadota</taxon>
        <taxon>Betaproteobacteria</taxon>
        <taxon>Burkholderiales</taxon>
        <taxon>Alcaligenaceae</taxon>
        <taxon>Parvibium</taxon>
    </lineage>
</organism>
<dbReference type="Pfam" id="PF00156">
    <property type="entry name" value="Pribosyltran"/>
    <property type="match status" value="1"/>
</dbReference>
<dbReference type="OrthoDB" id="9802227at2"/>
<comment type="caution">
    <text evidence="2">The sequence shown here is derived from an EMBL/GenBank/DDBJ whole genome shotgun (WGS) entry which is preliminary data.</text>
</comment>
<dbReference type="CDD" id="cd06223">
    <property type="entry name" value="PRTases_typeI"/>
    <property type="match status" value="1"/>
</dbReference>
<gene>
    <name evidence="2" type="ORF">DU000_06865</name>
</gene>
<feature type="domain" description="Phosphoribosyltransferase" evidence="1">
    <location>
        <begin position="38"/>
        <end position="151"/>
    </location>
</feature>
<protein>
    <submittedName>
        <fullName evidence="2">Bifunctional pyr operon transcriptional regulator/uracil phosphoribosyltransferase PyrR</fullName>
        <ecNumber evidence="2">2.4.2.9</ecNumber>
    </submittedName>
</protein>
<dbReference type="RefSeq" id="WP_114402606.1">
    <property type="nucleotide sequence ID" value="NZ_QPGB01000002.1"/>
</dbReference>
<keyword evidence="2" id="KW-0808">Transferase</keyword>
<dbReference type="SUPFAM" id="SSF53271">
    <property type="entry name" value="PRTase-like"/>
    <property type="match status" value="1"/>
</dbReference>
<dbReference type="InterPro" id="IPR000836">
    <property type="entry name" value="PRTase_dom"/>
</dbReference>
<dbReference type="Proteomes" id="UP000252357">
    <property type="component" value="Unassembled WGS sequence"/>
</dbReference>
<keyword evidence="2" id="KW-0328">Glycosyltransferase</keyword>
<evidence type="ECO:0000313" key="3">
    <source>
        <dbReference type="Proteomes" id="UP000252357"/>
    </source>
</evidence>
<evidence type="ECO:0000313" key="2">
    <source>
        <dbReference type="EMBL" id="RCS58522.1"/>
    </source>
</evidence>
<name>A0A368L518_9BURK</name>
<dbReference type="InterPro" id="IPR029057">
    <property type="entry name" value="PRTase-like"/>
</dbReference>
<keyword evidence="3" id="KW-1185">Reference proteome</keyword>
<dbReference type="GO" id="GO:0004845">
    <property type="term" value="F:uracil phosphoribosyltransferase activity"/>
    <property type="evidence" value="ECO:0007669"/>
    <property type="project" value="UniProtKB-EC"/>
</dbReference>